<dbReference type="GO" id="GO:0030983">
    <property type="term" value="F:mismatched DNA binding"/>
    <property type="evidence" value="ECO:0007669"/>
    <property type="project" value="InterPro"/>
</dbReference>
<dbReference type="GO" id="GO:0005524">
    <property type="term" value="F:ATP binding"/>
    <property type="evidence" value="ECO:0007669"/>
    <property type="project" value="UniProtKB-KW"/>
</dbReference>
<dbReference type="PANTHER" id="PTHR11361">
    <property type="entry name" value="DNA MISMATCH REPAIR PROTEIN MUTS FAMILY MEMBER"/>
    <property type="match status" value="1"/>
</dbReference>
<evidence type="ECO:0000256" key="9">
    <source>
        <dbReference type="ARBA" id="ARBA00063901"/>
    </source>
</evidence>
<evidence type="ECO:0000259" key="12">
    <source>
        <dbReference type="PROSITE" id="PS00486"/>
    </source>
</evidence>
<dbReference type="CTD" id="4438"/>
<evidence type="ECO:0000313" key="13">
    <source>
        <dbReference type="Proteomes" id="UP000694906"/>
    </source>
</evidence>
<evidence type="ECO:0000256" key="4">
    <source>
        <dbReference type="ARBA" id="ARBA00022741"/>
    </source>
</evidence>
<comment type="function">
    <text evidence="8">Involved in meiotic recombination. Required for reciprocal recombination and proper segregation of homologous chromosomes at meiosis.</text>
</comment>
<feature type="compositionally biased region" description="Low complexity" evidence="11">
    <location>
        <begin position="61"/>
        <end position="72"/>
    </location>
</feature>
<dbReference type="Proteomes" id="UP000694906">
    <property type="component" value="Unplaced"/>
</dbReference>
<proteinExistence type="inferred from homology"/>
<dbReference type="AlphaFoldDB" id="A0AAX6STI1"/>
<dbReference type="PROSITE" id="PS00486">
    <property type="entry name" value="DNA_MISMATCH_REPAIR_2"/>
    <property type="match status" value="1"/>
</dbReference>
<dbReference type="Pfam" id="PF05188">
    <property type="entry name" value="MutS_II"/>
    <property type="match status" value="1"/>
</dbReference>
<evidence type="ECO:0000256" key="8">
    <source>
        <dbReference type="ARBA" id="ARBA00056984"/>
    </source>
</evidence>
<dbReference type="InterPro" id="IPR007860">
    <property type="entry name" value="DNA_mmatch_repair_MutS_con_dom"/>
</dbReference>
<evidence type="ECO:0000256" key="11">
    <source>
        <dbReference type="SAM" id="MobiDB-lite"/>
    </source>
</evidence>
<feature type="compositionally biased region" description="Polar residues" evidence="11">
    <location>
        <begin position="122"/>
        <end position="140"/>
    </location>
</feature>
<evidence type="ECO:0000256" key="5">
    <source>
        <dbReference type="ARBA" id="ARBA00022840"/>
    </source>
</evidence>
<reference evidence="14" key="1">
    <citation type="submission" date="2025-08" db="UniProtKB">
        <authorList>
            <consortium name="RefSeq"/>
        </authorList>
    </citation>
    <scope>IDENTIFICATION</scope>
</reference>
<dbReference type="GO" id="GO:0006298">
    <property type="term" value="P:mismatch repair"/>
    <property type="evidence" value="ECO:0007669"/>
    <property type="project" value="InterPro"/>
</dbReference>
<dbReference type="InterPro" id="IPR007696">
    <property type="entry name" value="DNA_mismatch_repair_MutS_core"/>
</dbReference>
<dbReference type="InterPro" id="IPR027417">
    <property type="entry name" value="P-loop_NTPase"/>
</dbReference>
<feature type="region of interest" description="Disordered" evidence="11">
    <location>
        <begin position="117"/>
        <end position="147"/>
    </location>
</feature>
<dbReference type="SMART" id="SM00534">
    <property type="entry name" value="MUTSac"/>
    <property type="match status" value="1"/>
</dbReference>
<dbReference type="SUPFAM" id="SSF53150">
    <property type="entry name" value="DNA repair protein MutS, domain II"/>
    <property type="match status" value="1"/>
</dbReference>
<evidence type="ECO:0000256" key="1">
    <source>
        <dbReference type="ARBA" id="ARBA00004286"/>
    </source>
</evidence>
<dbReference type="Pfam" id="PF00488">
    <property type="entry name" value="MutS_V"/>
    <property type="match status" value="1"/>
</dbReference>
<keyword evidence="4" id="KW-0547">Nucleotide-binding</keyword>
<dbReference type="Pfam" id="PF05190">
    <property type="entry name" value="MutS_IV"/>
    <property type="match status" value="1"/>
</dbReference>
<feature type="domain" description="DNA mismatch repair proteins mutS family" evidence="12">
    <location>
        <begin position="686"/>
        <end position="702"/>
    </location>
</feature>
<dbReference type="InterPro" id="IPR007861">
    <property type="entry name" value="DNA_mismatch_repair_MutS_clamp"/>
</dbReference>
<dbReference type="PANTHER" id="PTHR11361:SF21">
    <property type="entry name" value="MUTS PROTEIN HOMOLOG 4"/>
    <property type="match status" value="1"/>
</dbReference>
<organism evidence="13 14">
    <name type="scientific">Heterocephalus glaber</name>
    <name type="common">Naked mole rat</name>
    <dbReference type="NCBI Taxonomy" id="10181"/>
    <lineage>
        <taxon>Eukaryota</taxon>
        <taxon>Metazoa</taxon>
        <taxon>Chordata</taxon>
        <taxon>Craniata</taxon>
        <taxon>Vertebrata</taxon>
        <taxon>Euteleostomi</taxon>
        <taxon>Mammalia</taxon>
        <taxon>Eutheria</taxon>
        <taxon>Euarchontoglires</taxon>
        <taxon>Glires</taxon>
        <taxon>Rodentia</taxon>
        <taxon>Hystricomorpha</taxon>
        <taxon>Bathyergidae</taxon>
        <taxon>Heterocephalus</taxon>
    </lineage>
</organism>
<gene>
    <name evidence="14" type="primary">Msh4</name>
</gene>
<comment type="subunit">
    <text evidence="9">Heterooligomer of MSH4 and MSH5.</text>
</comment>
<evidence type="ECO:0000256" key="2">
    <source>
        <dbReference type="ARBA" id="ARBA00006271"/>
    </source>
</evidence>
<comment type="subcellular location">
    <subcellularLocation>
        <location evidence="1">Chromosome</location>
    </subcellularLocation>
</comment>
<dbReference type="GeneID" id="101709577"/>
<keyword evidence="7" id="KW-0469">Meiosis</keyword>
<keyword evidence="6" id="KW-0238">DNA-binding</keyword>
<protein>
    <recommendedName>
        <fullName evidence="10">MutS protein homolog 4</fullName>
    </recommendedName>
</protein>
<dbReference type="GO" id="GO:0140664">
    <property type="term" value="F:ATP-dependent DNA damage sensor activity"/>
    <property type="evidence" value="ECO:0007669"/>
    <property type="project" value="InterPro"/>
</dbReference>
<dbReference type="SMART" id="SM00533">
    <property type="entry name" value="MUTSd"/>
    <property type="match status" value="1"/>
</dbReference>
<dbReference type="Gene3D" id="3.40.50.300">
    <property type="entry name" value="P-loop containing nucleotide triphosphate hydrolases"/>
    <property type="match status" value="1"/>
</dbReference>
<evidence type="ECO:0000256" key="7">
    <source>
        <dbReference type="ARBA" id="ARBA00023254"/>
    </source>
</evidence>
<feature type="compositionally biased region" description="Low complexity" evidence="11">
    <location>
        <begin position="38"/>
        <end position="54"/>
    </location>
</feature>
<name>A0AAX6STI1_HETGA</name>
<sequence length="868" mass="96735">MLRPDVSSTTPSAPAASSSSSGGAPLQGLRPFLGPQEIPASRRSAQASISSQPGSSGGAGDRSSSSSTGCPGFPESCPAPGSYFGNKRSYAANVVTSNFTFGTSSSSARETNCPQVLKTPLSAGNPQRSGYKSWTPQMGHSATSSSSVSAHSPSVIVAVVEGRGLARGEIGMASIDLKCPQIILSQFADNTTYAKVITKLKILSPLEIIMSNTACVVGNSTKLFTLITENFKNVNFTTIQRKYFNETKGLEYIEQLCIAEFSTVLLEVQSKYYCLAALAALLKYVEFIQNSVYAPKSLKICFQGSEQTAMIDSASAQNLELLINNQDSRNNHTLFGVLNYTKTPGGSRRLRSNILEPLVDTETINMRLDCVQELLQDEGLFFGLKSVISKFLDTEQLLSVLVQIPKQDTVNAAESKITNLIYLKHTLELVAPLKTSLKNCNTPLLKAYYGSLEDTRFEIILEKIKTVINDDVRYMKGYLNMRTQKCYAVRSNINEFLDIARRTYTEIVDDIAGMISQLADKYNLPLRTSFSSARGFFIQMTTDSAVLPSDQLPSEFIKISKVKNSYSFTSTDLIKMNERCQESLREIYHMTYMVVCKLLSEIYEHIHCLYKLSDTVSMLDMLLSFAHACTLSDYGSYVPAEYSSFRIAEQIFTRISTDDDIETNSSTFMKEMKEIAYILHNANHKSLILIDELGRGTNTEEGIGICYAVCEYLLSLKAFTLFATHFLELCHIDVLYPNVENMHFEVQHVKNTSRNKEAILYTYKLSKGLTEEKNYGLKAAEVSSLPLSIVLDAKEITTQITRQILHNQRSTPEMERQRAVYHLATRLVQAARNSRLDPDSLRMYLSKLKKKYEEDLSRAEQVSEKTEE</sequence>
<accession>A0AAX6STI1</accession>
<dbReference type="SUPFAM" id="SSF52540">
    <property type="entry name" value="P-loop containing nucleoside triphosphate hydrolases"/>
    <property type="match status" value="1"/>
</dbReference>
<dbReference type="Gene3D" id="1.10.1420.10">
    <property type="match status" value="2"/>
</dbReference>
<dbReference type="SUPFAM" id="SSF48334">
    <property type="entry name" value="DNA repair protein MutS, domain III"/>
    <property type="match status" value="1"/>
</dbReference>
<feature type="compositionally biased region" description="Low complexity" evidence="11">
    <location>
        <begin position="7"/>
        <end position="24"/>
    </location>
</feature>
<dbReference type="GO" id="GO:0005634">
    <property type="term" value="C:nucleus"/>
    <property type="evidence" value="ECO:0007669"/>
    <property type="project" value="TreeGrafter"/>
</dbReference>
<evidence type="ECO:0000256" key="10">
    <source>
        <dbReference type="ARBA" id="ARBA00071132"/>
    </source>
</evidence>
<dbReference type="GO" id="GO:0005694">
    <property type="term" value="C:chromosome"/>
    <property type="evidence" value="ECO:0007669"/>
    <property type="project" value="UniProtKB-SubCell"/>
</dbReference>
<dbReference type="FunFam" id="3.40.50.300:FF:000870">
    <property type="entry name" value="MutS protein homolog 4"/>
    <property type="match status" value="1"/>
</dbReference>
<dbReference type="RefSeq" id="XP_021111175.1">
    <property type="nucleotide sequence ID" value="XM_021255516.1"/>
</dbReference>
<dbReference type="FunFam" id="3.30.420.110:FF:000003">
    <property type="entry name" value="mutS protein homolog 4"/>
    <property type="match status" value="1"/>
</dbReference>
<dbReference type="InterPro" id="IPR036678">
    <property type="entry name" value="MutS_con_dom_sf"/>
</dbReference>
<keyword evidence="13" id="KW-1185">Reference proteome</keyword>
<dbReference type="Gene3D" id="3.30.420.110">
    <property type="entry name" value="MutS, connector domain"/>
    <property type="match status" value="1"/>
</dbReference>
<keyword evidence="5" id="KW-0067">ATP-binding</keyword>
<evidence type="ECO:0000313" key="14">
    <source>
        <dbReference type="RefSeq" id="XP_021111175.1"/>
    </source>
</evidence>
<comment type="similarity">
    <text evidence="2">Belongs to the DNA mismatch repair MutS family.</text>
</comment>
<dbReference type="GO" id="GO:0007131">
    <property type="term" value="P:reciprocal meiotic recombination"/>
    <property type="evidence" value="ECO:0007669"/>
    <property type="project" value="TreeGrafter"/>
</dbReference>
<dbReference type="InterPro" id="IPR000432">
    <property type="entry name" value="DNA_mismatch_repair_MutS_C"/>
</dbReference>
<evidence type="ECO:0000256" key="3">
    <source>
        <dbReference type="ARBA" id="ARBA00022454"/>
    </source>
</evidence>
<dbReference type="FunFam" id="1.10.1420.10:FF:000016">
    <property type="entry name" value="mutS protein homolog 4"/>
    <property type="match status" value="1"/>
</dbReference>
<feature type="region of interest" description="Disordered" evidence="11">
    <location>
        <begin position="1"/>
        <end position="72"/>
    </location>
</feature>
<dbReference type="InterPro" id="IPR045076">
    <property type="entry name" value="MutS"/>
</dbReference>
<keyword evidence="3" id="KW-0158">Chromosome</keyword>
<dbReference type="FunFam" id="1.10.1420.10:FF:000013">
    <property type="entry name" value="mutS protein homolog 4"/>
    <property type="match status" value="1"/>
</dbReference>
<evidence type="ECO:0000256" key="6">
    <source>
        <dbReference type="ARBA" id="ARBA00023125"/>
    </source>
</evidence>
<dbReference type="InterPro" id="IPR036187">
    <property type="entry name" value="DNA_mismatch_repair_MutS_sf"/>
</dbReference>